<evidence type="ECO:0000313" key="3">
    <source>
        <dbReference type="EMBL" id="BCZ45571.1"/>
    </source>
</evidence>
<protein>
    <recommendedName>
        <fullName evidence="2">SHOCT domain-containing protein</fullName>
    </recommendedName>
</protein>
<keyword evidence="1" id="KW-0812">Transmembrane</keyword>
<organism evidence="3 4">
    <name type="scientific">Clostridium gelidum</name>
    <dbReference type="NCBI Taxonomy" id="704125"/>
    <lineage>
        <taxon>Bacteria</taxon>
        <taxon>Bacillati</taxon>
        <taxon>Bacillota</taxon>
        <taxon>Clostridia</taxon>
        <taxon>Eubacteriales</taxon>
        <taxon>Clostridiaceae</taxon>
        <taxon>Clostridium</taxon>
    </lineage>
</organism>
<evidence type="ECO:0000259" key="2">
    <source>
        <dbReference type="Pfam" id="PF09851"/>
    </source>
</evidence>
<accession>A0ABN6IXV6</accession>
<sequence>MNNIEGNNKFELALTTALKIPGVKVDRTGFLIKELSKHVSEEKINQVVKSNTIEAGIDLNLLDKIAKNIISKRTNQTAGASFLAGLPGGLAMAATIPADTLQFFGVALRIAQELAYLYGFEDLWKDDNIDNERVKNELTLFLGAMFGVGGATTALRLLSTNIANQVLKKLPQKALTKTIYYPIIKKIAAIMSVKMTKDTFAKGASKAIPILGGVISGGLTYMSMKPMGNRLKDALASSINKNYTEEDLKKDIKDLERETGEVIDIEYETVDTEYEDVREEVAATSQHNSSTSGFDLADELIKFKKLLDDGAITEEEFKEIKKDLIHKSTQVN</sequence>
<dbReference type="Proteomes" id="UP000824633">
    <property type="component" value="Chromosome"/>
</dbReference>
<evidence type="ECO:0000313" key="4">
    <source>
        <dbReference type="Proteomes" id="UP000824633"/>
    </source>
</evidence>
<proteinExistence type="predicted"/>
<dbReference type="EMBL" id="AP024849">
    <property type="protein sequence ID" value="BCZ45571.1"/>
    <property type="molecule type" value="Genomic_DNA"/>
</dbReference>
<reference evidence="4" key="1">
    <citation type="submission" date="2021-07" db="EMBL/GenBank/DDBJ databases">
        <title>Complete genome sequencing of a Clostridium isolate.</title>
        <authorList>
            <person name="Ueki A."/>
            <person name="Tonouchi A."/>
        </authorList>
    </citation>
    <scope>NUCLEOTIDE SEQUENCE [LARGE SCALE GENOMIC DNA]</scope>
    <source>
        <strain evidence="4">C5S11</strain>
    </source>
</reference>
<name>A0ABN6IXV6_9CLOT</name>
<feature type="domain" description="SHOCT" evidence="2">
    <location>
        <begin position="298"/>
        <end position="324"/>
    </location>
</feature>
<gene>
    <name evidence="3" type="ORF">psyc5s11_16380</name>
</gene>
<feature type="transmembrane region" description="Helical" evidence="1">
    <location>
        <begin position="138"/>
        <end position="158"/>
    </location>
</feature>
<dbReference type="InterPro" id="IPR018649">
    <property type="entry name" value="SHOCT"/>
</dbReference>
<keyword evidence="1" id="KW-0472">Membrane</keyword>
<evidence type="ECO:0000256" key="1">
    <source>
        <dbReference type="SAM" id="Phobius"/>
    </source>
</evidence>
<dbReference type="RefSeq" id="WP_224037152.1">
    <property type="nucleotide sequence ID" value="NZ_AP024849.1"/>
</dbReference>
<dbReference type="Pfam" id="PF09851">
    <property type="entry name" value="SHOCT"/>
    <property type="match status" value="1"/>
</dbReference>
<keyword evidence="4" id="KW-1185">Reference proteome</keyword>
<feature type="transmembrane region" description="Helical" evidence="1">
    <location>
        <begin position="207"/>
        <end position="224"/>
    </location>
</feature>
<keyword evidence="1" id="KW-1133">Transmembrane helix</keyword>